<protein>
    <submittedName>
        <fullName evidence="2">Uncharacterized protein</fullName>
    </submittedName>
</protein>
<dbReference type="AlphaFoldDB" id="A0A819U3C5"/>
<evidence type="ECO:0000313" key="2">
    <source>
        <dbReference type="EMBL" id="CAF4087759.1"/>
    </source>
</evidence>
<reference evidence="2" key="1">
    <citation type="submission" date="2021-02" db="EMBL/GenBank/DDBJ databases">
        <authorList>
            <person name="Nowell W R."/>
        </authorList>
    </citation>
    <scope>NUCLEOTIDE SEQUENCE</scope>
</reference>
<name>A0A819U3C5_9BILA</name>
<evidence type="ECO:0000313" key="3">
    <source>
        <dbReference type="EMBL" id="CAF4300339.1"/>
    </source>
</evidence>
<evidence type="ECO:0000313" key="4">
    <source>
        <dbReference type="Proteomes" id="UP000663823"/>
    </source>
</evidence>
<gene>
    <name evidence="3" type="ORF">FNK824_LOCUS40614</name>
    <name evidence="2" type="ORF">OTI717_LOCUS33525</name>
    <name evidence="1" type="ORF">RFH988_LOCUS35708</name>
</gene>
<dbReference type="Proteomes" id="UP000663823">
    <property type="component" value="Unassembled WGS sequence"/>
</dbReference>
<accession>A0A819U3C5</accession>
<dbReference type="EMBL" id="CAJOAX010011130">
    <property type="protein sequence ID" value="CAF4087759.1"/>
    <property type="molecule type" value="Genomic_DNA"/>
</dbReference>
<dbReference type="EMBL" id="CAJOBE010033414">
    <property type="protein sequence ID" value="CAF4300339.1"/>
    <property type="molecule type" value="Genomic_DNA"/>
</dbReference>
<evidence type="ECO:0000313" key="1">
    <source>
        <dbReference type="EMBL" id="CAF1424875.1"/>
    </source>
</evidence>
<comment type="caution">
    <text evidence="2">The sequence shown here is derived from an EMBL/GenBank/DDBJ whole genome shotgun (WGS) entry which is preliminary data.</text>
</comment>
<organism evidence="2 4">
    <name type="scientific">Rotaria sordida</name>
    <dbReference type="NCBI Taxonomy" id="392033"/>
    <lineage>
        <taxon>Eukaryota</taxon>
        <taxon>Metazoa</taxon>
        <taxon>Spiralia</taxon>
        <taxon>Gnathifera</taxon>
        <taxon>Rotifera</taxon>
        <taxon>Eurotatoria</taxon>
        <taxon>Bdelloidea</taxon>
        <taxon>Philodinida</taxon>
        <taxon>Philodinidae</taxon>
        <taxon>Rotaria</taxon>
    </lineage>
</organism>
<dbReference type="Proteomes" id="UP000663882">
    <property type="component" value="Unassembled WGS sequence"/>
</dbReference>
<dbReference type="Proteomes" id="UP000663874">
    <property type="component" value="Unassembled WGS sequence"/>
</dbReference>
<sequence length="108" mass="12601">MATTNLSNRSSLILNENDLCLQNLFFVLPNLLLTHQTCLHIHSIYQLILMFINHTTYDIINNDQLQLPIVYLCLQIKIIHSCLSIPYIDLFLMLHSSIMIYKVEDILL</sequence>
<dbReference type="EMBL" id="CAJNOO010005597">
    <property type="protein sequence ID" value="CAF1424875.1"/>
    <property type="molecule type" value="Genomic_DNA"/>
</dbReference>
<proteinExistence type="predicted"/>